<feature type="region of interest" description="Disordered" evidence="1">
    <location>
        <begin position="1"/>
        <end position="46"/>
    </location>
</feature>
<comment type="caution">
    <text evidence="3">The sequence shown here is derived from an EMBL/GenBank/DDBJ whole genome shotgun (WGS) entry which is preliminary data.</text>
</comment>
<dbReference type="STRING" id="1890364.A0A2P6NTC6"/>
<dbReference type="InterPro" id="IPR051712">
    <property type="entry name" value="ARTD-AVP"/>
</dbReference>
<accession>A0A2P6NTC6</accession>
<dbReference type="Gene3D" id="3.90.228.10">
    <property type="match status" value="1"/>
</dbReference>
<evidence type="ECO:0000259" key="2">
    <source>
        <dbReference type="Pfam" id="PF10283"/>
    </source>
</evidence>
<dbReference type="Pfam" id="PF10283">
    <property type="entry name" value="zf-CCHH"/>
    <property type="match status" value="1"/>
</dbReference>
<proteinExistence type="predicted"/>
<dbReference type="Proteomes" id="UP000241769">
    <property type="component" value="Unassembled WGS sequence"/>
</dbReference>
<protein>
    <recommendedName>
        <fullName evidence="2">PBZ-type domain-containing protein</fullName>
    </recommendedName>
</protein>
<dbReference type="InterPro" id="IPR019406">
    <property type="entry name" value="APLF_PBZ"/>
</dbReference>
<dbReference type="PANTHER" id="PTHR45740">
    <property type="entry name" value="POLY [ADP-RIBOSE] POLYMERASE"/>
    <property type="match status" value="1"/>
</dbReference>
<organism evidence="3 4">
    <name type="scientific">Planoprotostelium fungivorum</name>
    <dbReference type="NCBI Taxonomy" id="1890364"/>
    <lineage>
        <taxon>Eukaryota</taxon>
        <taxon>Amoebozoa</taxon>
        <taxon>Evosea</taxon>
        <taxon>Variosea</taxon>
        <taxon>Cavosteliida</taxon>
        <taxon>Cavosteliaceae</taxon>
        <taxon>Planoprotostelium</taxon>
    </lineage>
</organism>
<feature type="compositionally biased region" description="Basic and acidic residues" evidence="1">
    <location>
        <begin position="7"/>
        <end position="18"/>
    </location>
</feature>
<keyword evidence="4" id="KW-1185">Reference proteome</keyword>
<sequence length="369" mass="41833">MPPKRVKKEEEPPVEKKAKVSPPDPDPVSESEDDESDKPPCQYGANCYRKNPNHLAEFYHPKKKAAISPPKIVQAQPVPAPAAVYNGTYKLRDETHVSGASKSGEEYSTLLRFALQTGRISVDDKRKLREYKKENKITNEEHSSLLLKFGWTDEEYEDGEKTEKDDGMDLNEERKVIQNGGFQIIRITKGDSVKSKEYTNIFAKVSTQFYDTMSKAQGNYTVTEIGVVANAALYKGYQQKKMEIETKNNEKTKEEWGFHGTTEDSIQKISQGGFLHPATLKQIQNQNKKKKKGGKDKPVELLDDGYFGHGIYFTKFSDYAMDGQGLVPGYDTHTSPKGNEIVVFEPAQILPRYIITFDKKEAKEREQES</sequence>
<dbReference type="GO" id="GO:1990404">
    <property type="term" value="F:NAD+-protein mono-ADP-ribosyltransferase activity"/>
    <property type="evidence" value="ECO:0007669"/>
    <property type="project" value="TreeGrafter"/>
</dbReference>
<dbReference type="OrthoDB" id="10256774at2759"/>
<gene>
    <name evidence="3" type="ORF">PROFUN_01484</name>
</gene>
<dbReference type="SUPFAM" id="SSF56399">
    <property type="entry name" value="ADP-ribosylation"/>
    <property type="match status" value="1"/>
</dbReference>
<evidence type="ECO:0000313" key="3">
    <source>
        <dbReference type="EMBL" id="PRP87222.1"/>
    </source>
</evidence>
<dbReference type="AlphaFoldDB" id="A0A2P6NTC6"/>
<dbReference type="GO" id="GO:0003950">
    <property type="term" value="F:NAD+ poly-ADP-ribosyltransferase activity"/>
    <property type="evidence" value="ECO:0007669"/>
    <property type="project" value="TreeGrafter"/>
</dbReference>
<dbReference type="InParanoid" id="A0A2P6NTC6"/>
<evidence type="ECO:0000313" key="4">
    <source>
        <dbReference type="Proteomes" id="UP000241769"/>
    </source>
</evidence>
<dbReference type="PANTHER" id="PTHR45740:SF2">
    <property type="entry name" value="POLY [ADP-RIBOSE] POLYMERASE"/>
    <property type="match status" value="1"/>
</dbReference>
<dbReference type="GO" id="GO:0005634">
    <property type="term" value="C:nucleus"/>
    <property type="evidence" value="ECO:0007669"/>
    <property type="project" value="TreeGrafter"/>
</dbReference>
<feature type="domain" description="PBZ-type" evidence="2">
    <location>
        <begin position="38"/>
        <end position="63"/>
    </location>
</feature>
<feature type="compositionally biased region" description="Acidic residues" evidence="1">
    <location>
        <begin position="27"/>
        <end position="36"/>
    </location>
</feature>
<reference evidence="3 4" key="1">
    <citation type="journal article" date="2018" name="Genome Biol. Evol.">
        <title>Multiple Roots of Fruiting Body Formation in Amoebozoa.</title>
        <authorList>
            <person name="Hillmann F."/>
            <person name="Forbes G."/>
            <person name="Novohradska S."/>
            <person name="Ferling I."/>
            <person name="Riege K."/>
            <person name="Groth M."/>
            <person name="Westermann M."/>
            <person name="Marz M."/>
            <person name="Spaller T."/>
            <person name="Winckler T."/>
            <person name="Schaap P."/>
            <person name="Glockner G."/>
        </authorList>
    </citation>
    <scope>NUCLEOTIDE SEQUENCE [LARGE SCALE GENOMIC DNA]</scope>
    <source>
        <strain evidence="3 4">Jena</strain>
    </source>
</reference>
<dbReference type="EMBL" id="MDYQ01000022">
    <property type="protein sequence ID" value="PRP87222.1"/>
    <property type="molecule type" value="Genomic_DNA"/>
</dbReference>
<evidence type="ECO:0000256" key="1">
    <source>
        <dbReference type="SAM" id="MobiDB-lite"/>
    </source>
</evidence>
<name>A0A2P6NTC6_9EUKA</name>